<dbReference type="Proteomes" id="UP000298588">
    <property type="component" value="Chromosome"/>
</dbReference>
<organism evidence="2 3">
    <name type="scientific">Phreatobacter aquaticus</name>
    <dbReference type="NCBI Taxonomy" id="2570229"/>
    <lineage>
        <taxon>Bacteria</taxon>
        <taxon>Pseudomonadati</taxon>
        <taxon>Pseudomonadota</taxon>
        <taxon>Alphaproteobacteria</taxon>
        <taxon>Hyphomicrobiales</taxon>
        <taxon>Phreatobacteraceae</taxon>
        <taxon>Phreatobacter</taxon>
    </lineage>
</organism>
<dbReference type="OrthoDB" id="9801426at2"/>
<sequence>MRIALCNEVVRDLPFAQQCELAASLGYDGLEIAPFTLGTEPHLLPASDRAAARRAAADAGIAICGLHWLLVAPAGLSITTDDVAIRARSLDVMRGLVDLAADLGAGVLVHGSPGQRELPDGAGAVQARQRGTDMFAAIGEVATRTGLTYCIEPLASTDTQFVTTVEEAVGIVRAINLPGLKTMIDCSAARTESLSVPDLIDRYLPTGLISHIHFNDPNRRGPGQGALALAPVLDALRRQAFAGWTGVEPFDYVPDGPGSAARAIGYLRGIEEALS</sequence>
<reference evidence="2 3" key="1">
    <citation type="submission" date="2019-04" db="EMBL/GenBank/DDBJ databases">
        <title>Phreatobacter aquaticus sp. nov.</title>
        <authorList>
            <person name="Choi A."/>
            <person name="Baek K."/>
        </authorList>
    </citation>
    <scope>NUCLEOTIDE SEQUENCE [LARGE SCALE GENOMIC DNA]</scope>
    <source>
        <strain evidence="2 3">NMCR1094</strain>
    </source>
</reference>
<dbReference type="InterPro" id="IPR013022">
    <property type="entry name" value="Xyl_isomerase-like_TIM-brl"/>
</dbReference>
<evidence type="ECO:0000313" key="2">
    <source>
        <dbReference type="EMBL" id="QCK88605.1"/>
    </source>
</evidence>
<dbReference type="GO" id="GO:0016853">
    <property type="term" value="F:isomerase activity"/>
    <property type="evidence" value="ECO:0007669"/>
    <property type="project" value="UniProtKB-KW"/>
</dbReference>
<accession>A0A4D7QMU3</accession>
<dbReference type="Gene3D" id="3.20.20.150">
    <property type="entry name" value="Divalent-metal-dependent TIM barrel enzymes"/>
    <property type="match status" value="1"/>
</dbReference>
<proteinExistence type="predicted"/>
<feature type="domain" description="Xylose isomerase-like TIM barrel" evidence="1">
    <location>
        <begin position="20"/>
        <end position="268"/>
    </location>
</feature>
<protein>
    <submittedName>
        <fullName evidence="2">Sugar phosphate isomerase/epimerase</fullName>
    </submittedName>
</protein>
<keyword evidence="2" id="KW-0413">Isomerase</keyword>
<dbReference type="PANTHER" id="PTHR12110">
    <property type="entry name" value="HYDROXYPYRUVATE ISOMERASE"/>
    <property type="match status" value="1"/>
</dbReference>
<dbReference type="InterPro" id="IPR036237">
    <property type="entry name" value="Xyl_isomerase-like_sf"/>
</dbReference>
<dbReference type="InterPro" id="IPR050312">
    <property type="entry name" value="IolE/XylAMocC-like"/>
</dbReference>
<gene>
    <name evidence="2" type="ORF">E8L99_03430</name>
</gene>
<dbReference type="SUPFAM" id="SSF51658">
    <property type="entry name" value="Xylose isomerase-like"/>
    <property type="match status" value="1"/>
</dbReference>
<name>A0A4D7QMU3_9HYPH</name>
<evidence type="ECO:0000259" key="1">
    <source>
        <dbReference type="Pfam" id="PF01261"/>
    </source>
</evidence>
<dbReference type="AlphaFoldDB" id="A0A4D7QMU3"/>
<evidence type="ECO:0000313" key="3">
    <source>
        <dbReference type="Proteomes" id="UP000298588"/>
    </source>
</evidence>
<dbReference type="PANTHER" id="PTHR12110:SF21">
    <property type="entry name" value="XYLOSE ISOMERASE-LIKE TIM BARREL DOMAIN-CONTAINING PROTEIN"/>
    <property type="match status" value="1"/>
</dbReference>
<dbReference type="EMBL" id="CP039865">
    <property type="protein sequence ID" value="QCK88605.1"/>
    <property type="molecule type" value="Genomic_DNA"/>
</dbReference>
<dbReference type="KEGG" id="paqt:E8L99_03430"/>
<dbReference type="Pfam" id="PF01261">
    <property type="entry name" value="AP_endonuc_2"/>
    <property type="match status" value="1"/>
</dbReference>
<keyword evidence="3" id="KW-1185">Reference proteome</keyword>